<feature type="transmembrane region" description="Helical" evidence="4">
    <location>
        <begin position="323"/>
        <end position="341"/>
    </location>
</feature>
<keyword evidence="4" id="KW-0472">Membrane</keyword>
<evidence type="ECO:0000313" key="6">
    <source>
        <dbReference type="EMBL" id="KAK6150042.1"/>
    </source>
</evidence>
<accession>A0ABR0WUL0</accession>
<feature type="region of interest" description="Disordered" evidence="3">
    <location>
        <begin position="352"/>
        <end position="381"/>
    </location>
</feature>
<reference evidence="6 7" key="1">
    <citation type="journal article" date="2021" name="Comput. Struct. Biotechnol. J.">
        <title>De novo genome assembly of the potent medicinal plant Rehmannia glutinosa using nanopore technology.</title>
        <authorList>
            <person name="Ma L."/>
            <person name="Dong C."/>
            <person name="Song C."/>
            <person name="Wang X."/>
            <person name="Zheng X."/>
            <person name="Niu Y."/>
            <person name="Chen S."/>
            <person name="Feng W."/>
        </authorList>
    </citation>
    <scope>NUCLEOTIDE SEQUENCE [LARGE SCALE GENOMIC DNA]</scope>
    <source>
        <strain evidence="6">DH-2019</strain>
    </source>
</reference>
<feature type="region of interest" description="Disordered" evidence="3">
    <location>
        <begin position="225"/>
        <end position="311"/>
    </location>
</feature>
<name>A0ABR0WUL0_REHGL</name>
<comment type="caution">
    <text evidence="6">The sequence shown here is derived from an EMBL/GenBank/DDBJ whole genome shotgun (WGS) entry which is preliminary data.</text>
</comment>
<feature type="compositionally biased region" description="Low complexity" evidence="3">
    <location>
        <begin position="47"/>
        <end position="58"/>
    </location>
</feature>
<sequence length="381" mass="42829">MDPMEQPQGHGIPIPTPTSSSPLSDHDLDHDEDNPDFSPVGSPELVDSQPQQPSDQPQASGLSEDLRLKIIRQAFPIGVIASFRKMKKLTRDASLIVAALKESSFLVVSSNGKMVKRLHPLPLAEVKDPMVCTVLVENLPNDHSIENLRRVFGEAGWYAFYFLLFSAITLLSWPCNIMFALNASVKNVTIRDPHDAREPKKCTIAEKLISGKLHALVEYETVEAAEKANKPGQKKKVWRETEPERGNTVQTSEPAHEENHYASEQHDDSHDEEDVDNTSKEKSEVHLLKEKNGQKGRNRGRGRRQKYHNTNGHGSCLSIYHEFLLNTFLHLFFFFFFKLFFKFSGHGTQYGIEPSKPPPGPKMPDGTRGFTIGRGRPLATN</sequence>
<dbReference type="InterPro" id="IPR035979">
    <property type="entry name" value="RBD_domain_sf"/>
</dbReference>
<dbReference type="InterPro" id="IPR012677">
    <property type="entry name" value="Nucleotide-bd_a/b_plait_sf"/>
</dbReference>
<evidence type="ECO:0000256" key="3">
    <source>
        <dbReference type="SAM" id="MobiDB-lite"/>
    </source>
</evidence>
<feature type="compositionally biased region" description="Basic residues" evidence="3">
    <location>
        <begin position="294"/>
        <end position="307"/>
    </location>
</feature>
<evidence type="ECO:0000256" key="2">
    <source>
        <dbReference type="PROSITE-ProRule" id="PRU00332"/>
    </source>
</evidence>
<dbReference type="SMART" id="SM00715">
    <property type="entry name" value="LA"/>
    <property type="match status" value="1"/>
</dbReference>
<dbReference type="Gene3D" id="3.30.70.330">
    <property type="match status" value="1"/>
</dbReference>
<dbReference type="Gene3D" id="1.10.10.10">
    <property type="entry name" value="Winged helix-like DNA-binding domain superfamily/Winged helix DNA-binding domain"/>
    <property type="match status" value="1"/>
</dbReference>
<dbReference type="Proteomes" id="UP001318860">
    <property type="component" value="Unassembled WGS sequence"/>
</dbReference>
<dbReference type="EMBL" id="JABTTQ020000009">
    <property type="protein sequence ID" value="KAK6150042.1"/>
    <property type="molecule type" value="Genomic_DNA"/>
</dbReference>
<keyword evidence="4" id="KW-0812">Transmembrane</keyword>
<feature type="domain" description="HTH La-type RNA-binding" evidence="5">
    <location>
        <begin position="29"/>
        <end position="125"/>
    </location>
</feature>
<dbReference type="SUPFAM" id="SSF46785">
    <property type="entry name" value="Winged helix' DNA-binding domain"/>
    <property type="match status" value="1"/>
</dbReference>
<evidence type="ECO:0000256" key="1">
    <source>
        <dbReference type="ARBA" id="ARBA00022884"/>
    </source>
</evidence>
<dbReference type="SUPFAM" id="SSF54928">
    <property type="entry name" value="RNA-binding domain, RBD"/>
    <property type="match status" value="1"/>
</dbReference>
<dbReference type="InterPro" id="IPR036388">
    <property type="entry name" value="WH-like_DNA-bd_sf"/>
</dbReference>
<evidence type="ECO:0000256" key="4">
    <source>
        <dbReference type="SAM" id="Phobius"/>
    </source>
</evidence>
<organism evidence="6 7">
    <name type="scientific">Rehmannia glutinosa</name>
    <name type="common">Chinese foxglove</name>
    <dbReference type="NCBI Taxonomy" id="99300"/>
    <lineage>
        <taxon>Eukaryota</taxon>
        <taxon>Viridiplantae</taxon>
        <taxon>Streptophyta</taxon>
        <taxon>Embryophyta</taxon>
        <taxon>Tracheophyta</taxon>
        <taxon>Spermatophyta</taxon>
        <taxon>Magnoliopsida</taxon>
        <taxon>eudicotyledons</taxon>
        <taxon>Gunneridae</taxon>
        <taxon>Pentapetalae</taxon>
        <taxon>asterids</taxon>
        <taxon>lamiids</taxon>
        <taxon>Lamiales</taxon>
        <taxon>Orobanchaceae</taxon>
        <taxon>Rehmannieae</taxon>
        <taxon>Rehmannia</taxon>
    </lineage>
</organism>
<dbReference type="PANTHER" id="PTHR22792:SF159">
    <property type="entry name" value="LA-RELATED PROTEIN 1B-RELATED"/>
    <property type="match status" value="1"/>
</dbReference>
<dbReference type="InterPro" id="IPR006630">
    <property type="entry name" value="La_HTH"/>
</dbReference>
<feature type="compositionally biased region" description="Basic and acidic residues" evidence="3">
    <location>
        <begin position="277"/>
        <end position="293"/>
    </location>
</feature>
<dbReference type="InterPro" id="IPR036390">
    <property type="entry name" value="WH_DNA-bd_sf"/>
</dbReference>
<gene>
    <name evidence="6" type="ORF">DH2020_017567</name>
</gene>
<dbReference type="PANTHER" id="PTHR22792">
    <property type="entry name" value="LUPUS LA PROTEIN-RELATED"/>
    <property type="match status" value="1"/>
</dbReference>
<keyword evidence="1 2" id="KW-0694">RNA-binding</keyword>
<proteinExistence type="predicted"/>
<evidence type="ECO:0000313" key="7">
    <source>
        <dbReference type="Proteomes" id="UP001318860"/>
    </source>
</evidence>
<feature type="region of interest" description="Disordered" evidence="3">
    <location>
        <begin position="1"/>
        <end position="61"/>
    </location>
</feature>
<feature type="compositionally biased region" description="Basic and acidic residues" evidence="3">
    <location>
        <begin position="254"/>
        <end position="269"/>
    </location>
</feature>
<evidence type="ECO:0000259" key="5">
    <source>
        <dbReference type="PROSITE" id="PS50961"/>
    </source>
</evidence>
<dbReference type="InterPro" id="IPR045180">
    <property type="entry name" value="La_dom_prot"/>
</dbReference>
<keyword evidence="4" id="KW-1133">Transmembrane helix</keyword>
<protein>
    <recommendedName>
        <fullName evidence="5">HTH La-type RNA-binding domain-containing protein</fullName>
    </recommendedName>
</protein>
<dbReference type="PROSITE" id="PS50961">
    <property type="entry name" value="HTH_LA"/>
    <property type="match status" value="1"/>
</dbReference>
<keyword evidence="7" id="KW-1185">Reference proteome</keyword>
<feature type="transmembrane region" description="Helical" evidence="4">
    <location>
        <begin position="158"/>
        <end position="181"/>
    </location>
</feature>